<evidence type="ECO:0000313" key="2">
    <source>
        <dbReference type="Proteomes" id="UP000652761"/>
    </source>
</evidence>
<dbReference type="EMBL" id="NMUH01002277">
    <property type="protein sequence ID" value="MQL98980.1"/>
    <property type="molecule type" value="Genomic_DNA"/>
</dbReference>
<reference evidence="1" key="1">
    <citation type="submission" date="2017-07" db="EMBL/GenBank/DDBJ databases">
        <title>Taro Niue Genome Assembly and Annotation.</title>
        <authorList>
            <person name="Atibalentja N."/>
            <person name="Keating K."/>
            <person name="Fields C.J."/>
        </authorList>
    </citation>
    <scope>NUCLEOTIDE SEQUENCE</scope>
    <source>
        <strain evidence="1">Niue_2</strain>
        <tissue evidence="1">Leaf</tissue>
    </source>
</reference>
<sequence length="1177" mass="128800">MATDASRLGDALVSCRGFPMRQSSVSWRACGSHPSSPSRLAVVPGQRATIVFCRVVLSGRLMPVRVVGRSVAFWLPKVKSLGWRSPSLSFFPLPLPPAVLRLPLSPSCVSGEEEGRAWCCGVVDLAWSEEEVAVRREGPSWVRFFVTGSRCVPPYWCRDGSVRRNIRGGIGPLGRDLIATWLAVEIRLSRRASWSRQDCCRGAFLPGRNRAIAVPFPVTMVSRRPWGRDSTYVASVRRGFVVLPRLFAWCLALEGLSCSEVVSISWDPRPREPVEVVLQATSVLELAAHVWDAEGFGVLSWRRPDSPLSYCLSLHWIWSHVVVSGVRPQLGWAAVLRVLCVSVAALSRPCAGAETRASGGSRFGVLLVLWSHSWVLARDGTDVCSFPTWRCVRGPRCAKHYFRFVPDSVVLDALAGEGLVIPTGPCSRGSPPYFFQLGARRRGSSVSDGLQRRLWRRVLSAAVRASIVSSCSLSELRAVFCKSSGSVGGDENFGPWLQLLLCRMRGECGRSACSCRSGTVGAALAGSGLPYVKDACEPVQAEVHRLVALFSGGGFLELFVVVLVSVSAVALAGAFWRVFPERCLGGSGGGSPRTGLRSSQDRPLSLLAEVLPRSALYSFRATIVLPLWFEVCRLVGLRSDGGLVSVVVLGWLCFIWKCQSRVVVLPLAFGRDSCVSPSSDFRQLLEVVVLHYGVVLPGCTSLVEADVACCTLSGLWFLACGFRTVCSCSSVSVLCRLEPWCIVLYPEWVAGCWVTIVRSVGDCNCEDSGWRFLLFGPDLASLGTWGCRSVWAPNVCLEVAGVSVRLVALSRLPWRARSYRGPLTRRVKVCNTTGRSVAFQLLKVKSLGRRSPSLSFFPLPLPPAVLRLPLSPSCVSGEEEGCAWCCGIVDLAWSEEEVAVRREGPSRLGIEDPVGLPPCWCRDGSARRNIRGGVSPLGHDLVATRLVVAIRLSRLTEGYTFVAVSWQRYQEGRPFVRALVGRRPLLRVRVCLSLARLVVCYKPAVWRGFVVLPRLFARCLALEGLSRSEVVSVSWDPRPWEPVEGVLRATSVLELAVHVWDAEGFGVLSWRRPDSPLSHCLSLRWFRSHVVVLGVRPQLGQAAVCAEHCFRFVPDSVGFYGSRVCAKTLLGARHHGSSVSDGLQRRLWRRVLSAAVRASVVSSCSLSELRAVFCESS</sequence>
<name>A0A843VZQ5_COLES</name>
<feature type="non-terminal residue" evidence="1">
    <location>
        <position position="1"/>
    </location>
</feature>
<protein>
    <submittedName>
        <fullName evidence="1">Uncharacterized protein</fullName>
    </submittedName>
</protein>
<dbReference type="Proteomes" id="UP000652761">
    <property type="component" value="Unassembled WGS sequence"/>
</dbReference>
<accession>A0A843VZQ5</accession>
<gene>
    <name evidence="1" type="ORF">Taro_031697</name>
</gene>
<dbReference type="AlphaFoldDB" id="A0A843VZQ5"/>
<keyword evidence="2" id="KW-1185">Reference proteome</keyword>
<comment type="caution">
    <text evidence="1">The sequence shown here is derived from an EMBL/GenBank/DDBJ whole genome shotgun (WGS) entry which is preliminary data.</text>
</comment>
<evidence type="ECO:0000313" key="1">
    <source>
        <dbReference type="EMBL" id="MQL98980.1"/>
    </source>
</evidence>
<proteinExistence type="predicted"/>
<organism evidence="1 2">
    <name type="scientific">Colocasia esculenta</name>
    <name type="common">Wild taro</name>
    <name type="synonym">Arum esculentum</name>
    <dbReference type="NCBI Taxonomy" id="4460"/>
    <lineage>
        <taxon>Eukaryota</taxon>
        <taxon>Viridiplantae</taxon>
        <taxon>Streptophyta</taxon>
        <taxon>Embryophyta</taxon>
        <taxon>Tracheophyta</taxon>
        <taxon>Spermatophyta</taxon>
        <taxon>Magnoliopsida</taxon>
        <taxon>Liliopsida</taxon>
        <taxon>Araceae</taxon>
        <taxon>Aroideae</taxon>
        <taxon>Colocasieae</taxon>
        <taxon>Colocasia</taxon>
    </lineage>
</organism>